<dbReference type="Pfam" id="PF12821">
    <property type="entry name" value="ThrE_2"/>
    <property type="match status" value="1"/>
</dbReference>
<feature type="compositionally biased region" description="Polar residues" evidence="6">
    <location>
        <begin position="96"/>
        <end position="105"/>
    </location>
</feature>
<feature type="transmembrane region" description="Helical" evidence="7">
    <location>
        <begin position="662"/>
        <end position="679"/>
    </location>
</feature>
<dbReference type="PANTHER" id="PTHR31082">
    <property type="entry name" value="PHEROMONE-REGULATED MEMBRANE PROTEIN 10"/>
    <property type="match status" value="1"/>
</dbReference>
<feature type="domain" description="Threonine/Serine exporter ThrE" evidence="9">
    <location>
        <begin position="666"/>
        <end position="791"/>
    </location>
</feature>
<dbReference type="AlphaFoldDB" id="A0A2T9ZBV7"/>
<dbReference type="InterPro" id="IPR010619">
    <property type="entry name" value="ThrE-like_N"/>
</dbReference>
<feature type="domain" description="Threonine/serine exporter-like N-terminal" evidence="8">
    <location>
        <begin position="405"/>
        <end position="631"/>
    </location>
</feature>
<evidence type="ECO:0008006" key="12">
    <source>
        <dbReference type="Google" id="ProtNLM"/>
    </source>
</evidence>
<dbReference type="Proteomes" id="UP000245609">
    <property type="component" value="Unassembled WGS sequence"/>
</dbReference>
<evidence type="ECO:0000256" key="7">
    <source>
        <dbReference type="SAM" id="Phobius"/>
    </source>
</evidence>
<accession>A0A2T9ZBV7</accession>
<dbReference type="EMBL" id="MBFS01000623">
    <property type="protein sequence ID" value="PVV02089.1"/>
    <property type="molecule type" value="Genomic_DNA"/>
</dbReference>
<keyword evidence="4 7" id="KW-0472">Membrane</keyword>
<feature type="transmembrane region" description="Helical" evidence="7">
    <location>
        <begin position="735"/>
        <end position="759"/>
    </location>
</feature>
<keyword evidence="3 7" id="KW-1133">Transmembrane helix</keyword>
<proteinExistence type="inferred from homology"/>
<evidence type="ECO:0000256" key="1">
    <source>
        <dbReference type="ARBA" id="ARBA00004141"/>
    </source>
</evidence>
<evidence type="ECO:0000256" key="5">
    <source>
        <dbReference type="ARBA" id="ARBA00034125"/>
    </source>
</evidence>
<feature type="transmembrane region" description="Helical" evidence="7">
    <location>
        <begin position="710"/>
        <end position="728"/>
    </location>
</feature>
<evidence type="ECO:0000313" key="11">
    <source>
        <dbReference type="Proteomes" id="UP000245609"/>
    </source>
</evidence>
<gene>
    <name evidence="10" type="ORF">BB560_003470</name>
</gene>
<name>A0A2T9ZBV7_9FUNG</name>
<feature type="transmembrane region" description="Helical" evidence="7">
    <location>
        <begin position="686"/>
        <end position="704"/>
    </location>
</feature>
<feature type="region of interest" description="Disordered" evidence="6">
    <location>
        <begin position="62"/>
        <end position="108"/>
    </location>
</feature>
<feature type="transmembrane region" description="Helical" evidence="7">
    <location>
        <begin position="594"/>
        <end position="616"/>
    </location>
</feature>
<comment type="subcellular location">
    <subcellularLocation>
        <location evidence="1">Membrane</location>
        <topology evidence="1">Multi-pass membrane protein</topology>
    </subcellularLocation>
</comment>
<keyword evidence="11" id="KW-1185">Reference proteome</keyword>
<dbReference type="InterPro" id="IPR024528">
    <property type="entry name" value="ThrE_2"/>
</dbReference>
<feature type="compositionally biased region" description="Polar residues" evidence="6">
    <location>
        <begin position="62"/>
        <end position="74"/>
    </location>
</feature>
<evidence type="ECO:0000256" key="2">
    <source>
        <dbReference type="ARBA" id="ARBA00022692"/>
    </source>
</evidence>
<comment type="similarity">
    <text evidence="5">Belongs to the ThrE exporter (TC 2.A.79) family.</text>
</comment>
<dbReference type="OrthoDB" id="413008at2759"/>
<evidence type="ECO:0000256" key="4">
    <source>
        <dbReference type="ARBA" id="ARBA00023136"/>
    </source>
</evidence>
<dbReference type="STRING" id="133381.A0A2T9ZBV7"/>
<feature type="region of interest" description="Disordered" evidence="6">
    <location>
        <begin position="1"/>
        <end position="27"/>
    </location>
</feature>
<dbReference type="Pfam" id="PF06738">
    <property type="entry name" value="ThrE"/>
    <property type="match status" value="1"/>
</dbReference>
<feature type="transmembrane region" description="Helical" evidence="7">
    <location>
        <begin position="553"/>
        <end position="573"/>
    </location>
</feature>
<evidence type="ECO:0000256" key="3">
    <source>
        <dbReference type="ARBA" id="ARBA00022989"/>
    </source>
</evidence>
<evidence type="ECO:0000259" key="9">
    <source>
        <dbReference type="Pfam" id="PF12821"/>
    </source>
</evidence>
<feature type="transmembrane region" description="Helical" evidence="7">
    <location>
        <begin position="529"/>
        <end position="547"/>
    </location>
</feature>
<dbReference type="InterPro" id="IPR051361">
    <property type="entry name" value="ThrE/Ser_Exporter"/>
</dbReference>
<feature type="transmembrane region" description="Helical" evidence="7">
    <location>
        <begin position="503"/>
        <end position="522"/>
    </location>
</feature>
<dbReference type="PANTHER" id="PTHR31082:SF4">
    <property type="entry name" value="PHEROMONE-REGULATED MEMBRANE PROTEIN 10"/>
    <property type="match status" value="1"/>
</dbReference>
<dbReference type="GO" id="GO:0016020">
    <property type="term" value="C:membrane"/>
    <property type="evidence" value="ECO:0007669"/>
    <property type="project" value="UniProtKB-SubCell"/>
</dbReference>
<protein>
    <recommendedName>
        <fullName evidence="12">Threonine/serine exporter-like N-terminal domain-containing protein</fullName>
    </recommendedName>
</protein>
<evidence type="ECO:0000313" key="10">
    <source>
        <dbReference type="EMBL" id="PVV02089.1"/>
    </source>
</evidence>
<dbReference type="GO" id="GO:0022857">
    <property type="term" value="F:transmembrane transporter activity"/>
    <property type="evidence" value="ECO:0007669"/>
    <property type="project" value="InterPro"/>
</dbReference>
<reference evidence="10 11" key="1">
    <citation type="journal article" date="2018" name="MBio">
        <title>Comparative Genomics Reveals the Core Gene Toolbox for the Fungus-Insect Symbiosis.</title>
        <authorList>
            <person name="Wang Y."/>
            <person name="Stata M."/>
            <person name="Wang W."/>
            <person name="Stajich J.E."/>
            <person name="White M.M."/>
            <person name="Moncalvo J.M."/>
        </authorList>
    </citation>
    <scope>NUCLEOTIDE SEQUENCE [LARGE SCALE GENOMIC DNA]</scope>
    <source>
        <strain evidence="10 11">SC-DP-2</strain>
    </source>
</reference>
<organism evidence="10 11">
    <name type="scientific">Smittium megazygosporum</name>
    <dbReference type="NCBI Taxonomy" id="133381"/>
    <lineage>
        <taxon>Eukaryota</taxon>
        <taxon>Fungi</taxon>
        <taxon>Fungi incertae sedis</taxon>
        <taxon>Zoopagomycota</taxon>
        <taxon>Kickxellomycotina</taxon>
        <taxon>Harpellomycetes</taxon>
        <taxon>Harpellales</taxon>
        <taxon>Legeriomycetaceae</taxon>
        <taxon>Smittium</taxon>
    </lineage>
</organism>
<feature type="compositionally biased region" description="Basic and acidic residues" evidence="6">
    <location>
        <begin position="78"/>
        <end position="87"/>
    </location>
</feature>
<comment type="caution">
    <text evidence="10">The sequence shown here is derived from an EMBL/GenBank/DDBJ whole genome shotgun (WGS) entry which is preliminary data.</text>
</comment>
<evidence type="ECO:0000256" key="6">
    <source>
        <dbReference type="SAM" id="MobiDB-lite"/>
    </source>
</evidence>
<feature type="transmembrane region" description="Helical" evidence="7">
    <location>
        <begin position="771"/>
        <end position="794"/>
    </location>
</feature>
<evidence type="ECO:0000259" key="8">
    <source>
        <dbReference type="Pfam" id="PF06738"/>
    </source>
</evidence>
<keyword evidence="2 7" id="KW-0812">Transmembrane</keyword>
<sequence length="806" mass="89533">MDSKNNNTSENNPSDSSLSNVSKGSSTFKSHINAIEVKDLEANYDSLSKKVLIKNLKEKSQNGHYLNQDTNPSQKYKVPKENPDLKVKSSSKPHLKATSTSNQRNKSTKKIVLESKVNKSKLLSKPKFIKYTRPSFSGDLSPIRSLRNLESMAKEQLESVSKKLVTDKSSTARLERVAGTLYRKAKASAQNSPLDSDEDLDYYLKNNNSGTNSFSMSGYTTPSRLGAHINQRSISAHPEIISPRSSFTGPSPIIYNNLRKQSVNPEIRLTQLFDRTQATQPIPQSKNLSHPLDYLQTEIVKNRSFSKSNTPPLEMSQTRTGFDSDIDLEKTGSRYKYRDFVDDYIFPDNTQDGLNPNMNNRDSVYSNEKYDFSPGDNPYTNGFASLSNYMSDFKIKIKLLSKFSYCLLNYGAPSYRLEASLDRMAKFLGVNATFKCFPRFIMIALNKTKENSAGTIVVDANPSIDFHKMNLIDALFEDVMSSKIDFKQALNSIIYIQKTPSLYPWWTTLIIGFILPMCYAQYAFKGDIFSILASSLLGGIVGLLSFYSSKFEGFKNVLQFAAAYLVSLVACALRKHTCYYTVTLSSIASQLPGLSLTIGIMEIVAGSVISGTARVIKSIITLLTLSYSIQLGEDTFKQIFGKSVENLVSLDRSTCPQVQTNRLFTILFVPIAIICSLVLQNTSHRNIPLCMFIACSMYGLFYVLNNVVKLNSVSTIYSAFFAGLLSNISSRIWDVAPFIPLVCSVSLLVPGSLGLTSISGLLDPSSNSPAIFFRVFVICLAIMIGLFSASFVVFPKGRNKAASLTF</sequence>